<name>A0A1H8THF3_9EURY</name>
<dbReference type="InterPro" id="IPR006103">
    <property type="entry name" value="Glyco_hydro_2_cat"/>
</dbReference>
<dbReference type="OrthoDB" id="317984at2157"/>
<evidence type="ECO:0000259" key="5">
    <source>
        <dbReference type="Pfam" id="PF02836"/>
    </source>
</evidence>
<dbReference type="SUPFAM" id="SSF49303">
    <property type="entry name" value="beta-Galactosidase/glucuronidase domain"/>
    <property type="match status" value="1"/>
</dbReference>
<sequence length="922" mass="103182">MKLNNAQNTTVGRTSRSLNGEWSLRLDDGDVGTTEEWHRTAPWATDDLLTVSVPHAWQEHDELADYTGVAWYRRTVSLDSLPDGQRAFLRFGAVDYHATVYVNGTECGDHRGGYLPFEVDVTDAIGAGENVVTVRVEDPEDISEIPHGKQGEPWYKRVSGIWQEVTLETRPTTYVENAAVTPNLDTDTATVELTTVGDSSTDSTSLTATISVERDGSVVTSVEADVSPDDTTTVSVPIPDAEYWTPETPVIYDFEIQLEDESGAVDVYEDYFGMRSIAVEDGTFKLNGEPLYIRGALDQGYYPKTLYRPFEEGLFEREIRTAKELGFNLLRKHIKPAHPDFLELADRLGMLVWEEPANPARYTERSKREVREQLQALIERDFNRPSVIIWSLYNEEWGIGHQEDEQFIWEDEEKQAYLGELYETAKRWDSTRPICDNSGWAHVATDINDYHRYFASPDRAAAWGDDLDAMTADPAGNYAAEYTDPESTPIVVSEFGTWGLSDTEALEEFYGGEPDWYTHPFLTASDEEVSERQVHLESNLRSPAGFKKRLEETTLLDTFDDVTDLAEAWQWREYLSVKDLIEQMRVHDGISGYIITEFSDIEWEFNGILDYRREEKAFHDDFAAINNELLITAEPASHVAWSGDDTDVEITVVNDGREAHTGTVEWSLVTEETEEVVDGGSLDVGVDAHAKSRTRTVTVTAPTVDVCERCSLQVTFTTETATATNDEPVTVVSAARAPNRELTVFVQENYVADRLIGSCHDVTRELSDEVDLAVVSTFDAAARGFAEAGGRVLLVPPAHEPAPTDDLFDYRELPPGENWNLCSALFAHDCPLISDATGSKRLDWAFEGLYPNALATGLDTDRDEIHIEYVEGWIANWGSPLVTRTVSEGEVSTSTFALGEGYGEHPVATLLLDRLITHLARD</sequence>
<dbReference type="Pfam" id="PF00703">
    <property type="entry name" value="Glyco_hydro_2"/>
    <property type="match status" value="1"/>
</dbReference>
<evidence type="ECO:0000259" key="6">
    <source>
        <dbReference type="Pfam" id="PF02837"/>
    </source>
</evidence>
<dbReference type="InterPro" id="IPR036156">
    <property type="entry name" value="Beta-gal/glucu_dom_sf"/>
</dbReference>
<dbReference type="Pfam" id="PF02837">
    <property type="entry name" value="Glyco_hydro_2_N"/>
    <property type="match status" value="1"/>
</dbReference>
<dbReference type="RefSeq" id="WP_089825118.1">
    <property type="nucleotide sequence ID" value="NZ_FODV01000007.1"/>
</dbReference>
<dbReference type="InterPro" id="IPR006102">
    <property type="entry name" value="Ig-like_GH2"/>
</dbReference>
<evidence type="ECO:0000313" key="7">
    <source>
        <dbReference type="EMBL" id="SEO89948.1"/>
    </source>
</evidence>
<dbReference type="InterPro" id="IPR006104">
    <property type="entry name" value="Glyco_hydro_2_N"/>
</dbReference>
<dbReference type="PANTHER" id="PTHR42732:SF2">
    <property type="entry name" value="BETA-MANNOSIDASE"/>
    <property type="match status" value="1"/>
</dbReference>
<dbReference type="InterPro" id="IPR008979">
    <property type="entry name" value="Galactose-bd-like_sf"/>
</dbReference>
<gene>
    <name evidence="7" type="ORF">SAMN04487948_10719</name>
</gene>
<comment type="similarity">
    <text evidence="1">Belongs to the glycosyl hydrolase 2 family.</text>
</comment>
<keyword evidence="3" id="KW-0326">Glycosidase</keyword>
<proteinExistence type="inferred from homology"/>
<dbReference type="Proteomes" id="UP000199126">
    <property type="component" value="Unassembled WGS sequence"/>
</dbReference>
<protein>
    <submittedName>
        <fullName evidence="7">Glycosyl hydrolases family 2</fullName>
    </submittedName>
</protein>
<evidence type="ECO:0000256" key="3">
    <source>
        <dbReference type="ARBA" id="ARBA00023295"/>
    </source>
</evidence>
<keyword evidence="2 7" id="KW-0378">Hydrolase</keyword>
<dbReference type="GO" id="GO:0004553">
    <property type="term" value="F:hydrolase activity, hydrolyzing O-glycosyl compounds"/>
    <property type="evidence" value="ECO:0007669"/>
    <property type="project" value="InterPro"/>
</dbReference>
<accession>A0A1H8THF3</accession>
<dbReference type="PANTHER" id="PTHR42732">
    <property type="entry name" value="BETA-GALACTOSIDASE"/>
    <property type="match status" value="1"/>
</dbReference>
<dbReference type="EMBL" id="FODV01000007">
    <property type="protein sequence ID" value="SEO89948.1"/>
    <property type="molecule type" value="Genomic_DNA"/>
</dbReference>
<dbReference type="InterPro" id="IPR051913">
    <property type="entry name" value="GH2_Domain-Containing"/>
</dbReference>
<feature type="domain" description="Glycoside hydrolase family 2 immunoglobulin-like beta-sandwich" evidence="4">
    <location>
        <begin position="173"/>
        <end position="275"/>
    </location>
</feature>
<dbReference type="Gene3D" id="2.60.40.10">
    <property type="entry name" value="Immunoglobulins"/>
    <property type="match status" value="1"/>
</dbReference>
<feature type="domain" description="Glycoside hydrolase family 2 catalytic" evidence="5">
    <location>
        <begin position="277"/>
        <end position="496"/>
    </location>
</feature>
<evidence type="ECO:0000256" key="2">
    <source>
        <dbReference type="ARBA" id="ARBA00022801"/>
    </source>
</evidence>
<evidence type="ECO:0000259" key="4">
    <source>
        <dbReference type="Pfam" id="PF00703"/>
    </source>
</evidence>
<organism evidence="7 8">
    <name type="scientific">Halogranum amylolyticum</name>
    <dbReference type="NCBI Taxonomy" id="660520"/>
    <lineage>
        <taxon>Archaea</taxon>
        <taxon>Methanobacteriati</taxon>
        <taxon>Methanobacteriota</taxon>
        <taxon>Stenosarchaea group</taxon>
        <taxon>Halobacteria</taxon>
        <taxon>Halobacteriales</taxon>
        <taxon>Haloferacaceae</taxon>
    </lineage>
</organism>
<dbReference type="AlphaFoldDB" id="A0A1H8THF3"/>
<keyword evidence="8" id="KW-1185">Reference proteome</keyword>
<dbReference type="InterPro" id="IPR017853">
    <property type="entry name" value="GH"/>
</dbReference>
<evidence type="ECO:0000313" key="8">
    <source>
        <dbReference type="Proteomes" id="UP000199126"/>
    </source>
</evidence>
<feature type="domain" description="Glycosyl hydrolases family 2 sugar binding" evidence="6">
    <location>
        <begin position="16"/>
        <end position="171"/>
    </location>
</feature>
<reference evidence="8" key="1">
    <citation type="submission" date="2016-10" db="EMBL/GenBank/DDBJ databases">
        <authorList>
            <person name="Varghese N."/>
            <person name="Submissions S."/>
        </authorList>
    </citation>
    <scope>NUCLEOTIDE SEQUENCE [LARGE SCALE GENOMIC DNA]</scope>
    <source>
        <strain evidence="8">CGMCC 1.10121</strain>
    </source>
</reference>
<evidence type="ECO:0000256" key="1">
    <source>
        <dbReference type="ARBA" id="ARBA00007401"/>
    </source>
</evidence>
<dbReference type="InterPro" id="IPR013783">
    <property type="entry name" value="Ig-like_fold"/>
</dbReference>
<dbReference type="GO" id="GO:0005975">
    <property type="term" value="P:carbohydrate metabolic process"/>
    <property type="evidence" value="ECO:0007669"/>
    <property type="project" value="InterPro"/>
</dbReference>
<dbReference type="SUPFAM" id="SSF49785">
    <property type="entry name" value="Galactose-binding domain-like"/>
    <property type="match status" value="1"/>
</dbReference>
<dbReference type="Gene3D" id="2.60.120.260">
    <property type="entry name" value="Galactose-binding domain-like"/>
    <property type="match status" value="1"/>
</dbReference>
<dbReference type="Pfam" id="PF02836">
    <property type="entry name" value="Glyco_hydro_2_C"/>
    <property type="match status" value="1"/>
</dbReference>
<dbReference type="SUPFAM" id="SSF51445">
    <property type="entry name" value="(Trans)glycosidases"/>
    <property type="match status" value="1"/>
</dbReference>
<dbReference type="Gene3D" id="3.20.20.80">
    <property type="entry name" value="Glycosidases"/>
    <property type="match status" value="1"/>
</dbReference>